<dbReference type="Proteomes" id="UP000290608">
    <property type="component" value="Unassembled WGS sequence"/>
</dbReference>
<comment type="caution">
    <text evidence="4">The sequence shown here is derived from an EMBL/GenBank/DDBJ whole genome shotgun (WGS) entry which is preliminary data.</text>
</comment>
<dbReference type="AlphaFoldDB" id="A0A4Q0PF44"/>
<reference evidence="4 5" key="1">
    <citation type="submission" date="2018-07" db="EMBL/GenBank/DDBJ databases">
        <title>Leeuwenhoekiella genomics.</title>
        <authorList>
            <person name="Tahon G."/>
            <person name="Willems A."/>
        </authorList>
    </citation>
    <scope>NUCLEOTIDE SEQUENCE [LARGE SCALE GENOMIC DNA]</scope>
    <source>
        <strain evidence="4 5">LMG 1345</strain>
    </source>
</reference>
<protein>
    <submittedName>
        <fullName evidence="4">Lysophospholipase L1-like esterase</fullName>
    </submittedName>
</protein>
<dbReference type="Pfam" id="PF13472">
    <property type="entry name" value="Lipase_GDSL_2"/>
    <property type="match status" value="2"/>
</dbReference>
<accession>A0A4Q0PF44</accession>
<dbReference type="GO" id="GO:0016788">
    <property type="term" value="F:hydrolase activity, acting on ester bonds"/>
    <property type="evidence" value="ECO:0007669"/>
    <property type="project" value="UniProtKB-ARBA"/>
</dbReference>
<dbReference type="InterPro" id="IPR037459">
    <property type="entry name" value="RhgT-like"/>
</dbReference>
<name>A0A4Q0PF44_9FLAO</name>
<evidence type="ECO:0000256" key="1">
    <source>
        <dbReference type="ARBA" id="ARBA00008668"/>
    </source>
</evidence>
<feature type="domain" description="SGNH hydrolase-type esterase" evidence="3">
    <location>
        <begin position="276"/>
        <end position="475"/>
    </location>
</feature>
<evidence type="ECO:0000259" key="3">
    <source>
        <dbReference type="Pfam" id="PF13472"/>
    </source>
</evidence>
<feature type="domain" description="SGNH hydrolase-type esterase" evidence="3">
    <location>
        <begin position="31"/>
        <end position="236"/>
    </location>
</feature>
<dbReference type="STRING" id="1122159.SAMN02745246_03645"/>
<gene>
    <name evidence="4" type="ORF">DSL99_3578</name>
</gene>
<dbReference type="SUPFAM" id="SSF52266">
    <property type="entry name" value="SGNH hydrolase"/>
    <property type="match status" value="2"/>
</dbReference>
<comment type="similarity">
    <text evidence="1">Belongs to the 'GDSL' lipolytic enzyme family.</text>
</comment>
<dbReference type="InterPro" id="IPR013830">
    <property type="entry name" value="SGNH_hydro"/>
</dbReference>
<organism evidence="4 5">
    <name type="scientific">Leeuwenhoekiella marinoflava</name>
    <dbReference type="NCBI Taxonomy" id="988"/>
    <lineage>
        <taxon>Bacteria</taxon>
        <taxon>Pseudomonadati</taxon>
        <taxon>Bacteroidota</taxon>
        <taxon>Flavobacteriia</taxon>
        <taxon>Flavobacteriales</taxon>
        <taxon>Flavobacteriaceae</taxon>
        <taxon>Leeuwenhoekiella</taxon>
    </lineage>
</organism>
<dbReference type="PANTHER" id="PTHR43695:SF1">
    <property type="entry name" value="RHAMNOGALACTURONAN ACETYLESTERASE"/>
    <property type="match status" value="1"/>
</dbReference>
<dbReference type="PANTHER" id="PTHR43695">
    <property type="entry name" value="PUTATIVE (AFU_ORTHOLOGUE AFUA_2G17250)-RELATED"/>
    <property type="match status" value="1"/>
</dbReference>
<dbReference type="Gene3D" id="3.40.50.1110">
    <property type="entry name" value="SGNH hydrolase"/>
    <property type="match status" value="2"/>
</dbReference>
<evidence type="ECO:0000313" key="4">
    <source>
        <dbReference type="EMBL" id="RXG25421.1"/>
    </source>
</evidence>
<keyword evidence="2" id="KW-0378">Hydrolase</keyword>
<proteinExistence type="inferred from homology"/>
<sequence length="502" mass="55912">MKLVKLFSLFVLAICFVQCEKLNAQKPTVYCVGDSTVKNGQGKGDGGLWGWGDYIDQYLDTTQVDVENHALGGTSSRTFQSKGLWQPVLDSLQKGDYVLIQFGHNDNGALNDDSRARGTIKGVGEESEEIDNMLTGEHEVVHSYGWYIRKVVTEAKSKGAIPVLMSPIPRNDWKDGSVPRNDKSYGLWAKQIAEEEGVTFINLNDKMASAMEAKGEDLVTGHLFYKRDHTHTSAKGAVLAASLIAEGLTESDNSLKHFLLEDPEVTLPRKRNLFIIGDSTVADNGQDGKTGWGVYLPQHIDTTRMTVHNKARGGRSSRTFRYEELWDAVKSELEPGDFVLMQFGHNDGGNVDKAKYRGSLKGMSDETQEVQRDSSGIETVHTYGWYMKQYIKETQEAGATPIVLSMIPRNEWPDGKVERPTDSYVKWAKEAVDEAGGFYLNLNEAVAQKYEAMGKDSVKALFPDDHTHTNHDGAKLNALTVAELIEGLRQSDLRDYVFIKEE</sequence>
<dbReference type="InterPro" id="IPR036514">
    <property type="entry name" value="SGNH_hydro_sf"/>
</dbReference>
<evidence type="ECO:0000256" key="2">
    <source>
        <dbReference type="ARBA" id="ARBA00022801"/>
    </source>
</evidence>
<dbReference type="CDD" id="cd01821">
    <property type="entry name" value="Rhamnogalacturan_acetylesterase_like"/>
    <property type="match status" value="2"/>
</dbReference>
<evidence type="ECO:0000313" key="5">
    <source>
        <dbReference type="Proteomes" id="UP000290608"/>
    </source>
</evidence>
<dbReference type="EMBL" id="QOVL01000023">
    <property type="protein sequence ID" value="RXG25421.1"/>
    <property type="molecule type" value="Genomic_DNA"/>
</dbReference>